<dbReference type="InterPro" id="IPR036236">
    <property type="entry name" value="Znf_C2H2_sf"/>
</dbReference>
<reference evidence="4 5" key="1">
    <citation type="journal article" date="2013" name="PLoS Genet.">
        <title>Genomic mechanisms accounting for the adaptation to parasitism in nematode-trapping fungi.</title>
        <authorList>
            <person name="Meerupati T."/>
            <person name="Andersson K.M."/>
            <person name="Friman E."/>
            <person name="Kumar D."/>
            <person name="Tunlid A."/>
            <person name="Ahren D."/>
        </authorList>
    </citation>
    <scope>NUCLEOTIDE SEQUENCE [LARGE SCALE GENOMIC DNA]</scope>
    <source>
        <strain evidence="4 5">CBS 200.50</strain>
    </source>
</reference>
<sequence length="431" mass="48424">METHLVYSLLWMRKVEVDSGNNHAVSISCEHLAISHLLSTSLKITFYIDPRLITLGNDIQTEIVDDELGRQLGLDARHIGSLNIFDRIEEGRTHLDLFYEDPFCLNPSNPQNIFQVEDPQEVFGFFPENTFNLEELSCDGVQTTQPQIYEDSISLFEQPLEFQAPCPCPCSSSFGIIRQNDSADQYLPDLFDSIGADEVAESRLPVDTNSHPSYVSEASPPEASPPFSSNSSSETALQTPNLPQSPVSRSSTPLLATSPFDKQQSLNTTVEASHETANSSLSAPKIKLSKKDISQFIIELTLDEAVDNRNLRRAAQKIPTRSQQKQTNDRKRVDGKNNQIKARKERPHRCPDEDCPDPLRIVRDWSNFKKFQDHLAGHDIRIFQCSLCGKDFPRSDNISHHLRRGKKHAQVQLQLIAAKKAKMVRSSTSGA</sequence>
<organism evidence="4 5">
    <name type="scientific">Dactylellina haptotyla (strain CBS 200.50)</name>
    <name type="common">Nematode-trapping fungus</name>
    <name type="synonym">Monacrosporium haptotylum</name>
    <dbReference type="NCBI Taxonomy" id="1284197"/>
    <lineage>
        <taxon>Eukaryota</taxon>
        <taxon>Fungi</taxon>
        <taxon>Dikarya</taxon>
        <taxon>Ascomycota</taxon>
        <taxon>Pezizomycotina</taxon>
        <taxon>Orbiliomycetes</taxon>
        <taxon>Orbiliales</taxon>
        <taxon>Orbiliaceae</taxon>
        <taxon>Dactylellina</taxon>
    </lineage>
</organism>
<keyword evidence="1" id="KW-0863">Zinc-finger</keyword>
<accession>S8A9A8</accession>
<comment type="caution">
    <text evidence="4">The sequence shown here is derived from an EMBL/GenBank/DDBJ whole genome shotgun (WGS) entry which is preliminary data.</text>
</comment>
<keyword evidence="5" id="KW-1185">Reference proteome</keyword>
<dbReference type="EMBL" id="AQGS01000471">
    <property type="protein sequence ID" value="EPS39444.1"/>
    <property type="molecule type" value="Genomic_DNA"/>
</dbReference>
<feature type="region of interest" description="Disordered" evidence="2">
    <location>
        <begin position="206"/>
        <end position="280"/>
    </location>
</feature>
<feature type="domain" description="C2H2-type" evidence="3">
    <location>
        <begin position="383"/>
        <end position="413"/>
    </location>
</feature>
<dbReference type="GO" id="GO:0008270">
    <property type="term" value="F:zinc ion binding"/>
    <property type="evidence" value="ECO:0007669"/>
    <property type="project" value="UniProtKB-KW"/>
</dbReference>
<dbReference type="InterPro" id="IPR013087">
    <property type="entry name" value="Znf_C2H2_type"/>
</dbReference>
<evidence type="ECO:0000313" key="4">
    <source>
        <dbReference type="EMBL" id="EPS39444.1"/>
    </source>
</evidence>
<dbReference type="HOGENOM" id="CLU_636186_0_0_1"/>
<protein>
    <recommendedName>
        <fullName evidence="3">C2H2-type domain-containing protein</fullName>
    </recommendedName>
</protein>
<feature type="compositionally biased region" description="Low complexity" evidence="2">
    <location>
        <begin position="212"/>
        <end position="236"/>
    </location>
</feature>
<evidence type="ECO:0000259" key="3">
    <source>
        <dbReference type="PROSITE" id="PS50157"/>
    </source>
</evidence>
<dbReference type="SUPFAM" id="SSF57667">
    <property type="entry name" value="beta-beta-alpha zinc fingers"/>
    <property type="match status" value="1"/>
</dbReference>
<evidence type="ECO:0000256" key="2">
    <source>
        <dbReference type="SAM" id="MobiDB-lite"/>
    </source>
</evidence>
<reference evidence="5" key="2">
    <citation type="submission" date="2013-04" db="EMBL/GenBank/DDBJ databases">
        <title>Genomic mechanisms accounting for the adaptation to parasitism in nematode-trapping fungi.</title>
        <authorList>
            <person name="Ahren D.G."/>
        </authorList>
    </citation>
    <scope>NUCLEOTIDE SEQUENCE [LARGE SCALE GENOMIC DNA]</scope>
    <source>
        <strain evidence="5">CBS 200.50</strain>
    </source>
</reference>
<feature type="region of interest" description="Disordered" evidence="2">
    <location>
        <begin position="313"/>
        <end position="351"/>
    </location>
</feature>
<keyword evidence="1" id="KW-0862">Zinc</keyword>
<proteinExistence type="predicted"/>
<dbReference type="AlphaFoldDB" id="S8A9A8"/>
<dbReference type="PROSITE" id="PS50157">
    <property type="entry name" value="ZINC_FINGER_C2H2_2"/>
    <property type="match status" value="1"/>
</dbReference>
<name>S8A9A8_DACHA</name>
<dbReference type="Gene3D" id="3.30.160.60">
    <property type="entry name" value="Classic Zinc Finger"/>
    <property type="match status" value="1"/>
</dbReference>
<gene>
    <name evidence="4" type="ORF">H072_6782</name>
</gene>
<dbReference type="OrthoDB" id="10266820at2759"/>
<feature type="compositionally biased region" description="Polar residues" evidence="2">
    <location>
        <begin position="237"/>
        <end position="280"/>
    </location>
</feature>
<evidence type="ECO:0000256" key="1">
    <source>
        <dbReference type="PROSITE-ProRule" id="PRU00042"/>
    </source>
</evidence>
<evidence type="ECO:0000313" key="5">
    <source>
        <dbReference type="Proteomes" id="UP000015100"/>
    </source>
</evidence>
<dbReference type="Proteomes" id="UP000015100">
    <property type="component" value="Unassembled WGS sequence"/>
</dbReference>
<keyword evidence="1" id="KW-0479">Metal-binding</keyword>